<dbReference type="InterPro" id="IPR051162">
    <property type="entry name" value="T4SS_component"/>
</dbReference>
<feature type="region of interest" description="Disordered" evidence="1">
    <location>
        <begin position="962"/>
        <end position="984"/>
    </location>
</feature>
<evidence type="ECO:0000313" key="3">
    <source>
        <dbReference type="EMBL" id="QOS14130.1"/>
    </source>
</evidence>
<accession>A0A871BN57</accession>
<protein>
    <recommendedName>
        <fullName evidence="2">TraC-like domain-containing protein</fullName>
    </recommendedName>
</protein>
<reference evidence="3" key="1">
    <citation type="journal article" date="2021" name="Front. Microbiol.">
        <title>Cellular and Genomic Properties of Haloferax gibbonsii LR2-5, the Host of Euryarchaeal Virus HFTV1.</title>
        <authorList>
            <person name="Tittes C."/>
            <person name="Schwarzer S."/>
            <person name="Pfeiffer F."/>
            <person name="Dyall-Smith M."/>
            <person name="Rodriguez-Franco M."/>
            <person name="Oksanen H.M."/>
            <person name="Quax T.E.F."/>
        </authorList>
    </citation>
    <scope>NUCLEOTIDE SEQUENCE</scope>
    <source>
        <strain evidence="3">LR2-5</strain>
    </source>
</reference>
<geneLocation type="plasmid" evidence="3 4">
    <name>pHGLR3</name>
</geneLocation>
<organism evidence="3 4">
    <name type="scientific">Haloferax gibbonsii</name>
    <dbReference type="NCBI Taxonomy" id="35746"/>
    <lineage>
        <taxon>Archaea</taxon>
        <taxon>Methanobacteriati</taxon>
        <taxon>Methanobacteriota</taxon>
        <taxon>Stenosarchaea group</taxon>
        <taxon>Halobacteria</taxon>
        <taxon>Halobacteriales</taxon>
        <taxon>Haloferacaceae</taxon>
        <taxon>Haloferax</taxon>
    </lineage>
</organism>
<dbReference type="SUPFAM" id="SSF52540">
    <property type="entry name" value="P-loop containing nucleoside triphosphate hydrolases"/>
    <property type="match status" value="1"/>
</dbReference>
<dbReference type="Gene3D" id="3.40.50.300">
    <property type="entry name" value="P-loop containing nucleotide triphosphate hydrolases"/>
    <property type="match status" value="2"/>
</dbReference>
<keyword evidence="3" id="KW-0614">Plasmid</keyword>
<dbReference type="InterPro" id="IPR058596">
    <property type="entry name" value="TraC-like_dom"/>
</dbReference>
<feature type="region of interest" description="Disordered" evidence="1">
    <location>
        <begin position="1"/>
        <end position="22"/>
    </location>
</feature>
<dbReference type="Proteomes" id="UP000663064">
    <property type="component" value="Plasmid pHGLR3"/>
</dbReference>
<proteinExistence type="predicted"/>
<dbReference type="InterPro" id="IPR027417">
    <property type="entry name" value="P-loop_NTPase"/>
</dbReference>
<evidence type="ECO:0000313" key="4">
    <source>
        <dbReference type="Proteomes" id="UP000663064"/>
    </source>
</evidence>
<dbReference type="PANTHER" id="PTHR30121">
    <property type="entry name" value="UNCHARACTERIZED PROTEIN YJGR-RELATED"/>
    <property type="match status" value="1"/>
</dbReference>
<gene>
    <name evidence="3" type="ORF">HfgLR_25275</name>
</gene>
<dbReference type="EMBL" id="CP063208">
    <property type="protein sequence ID" value="QOS14130.1"/>
    <property type="molecule type" value="Genomic_DNA"/>
</dbReference>
<dbReference type="PANTHER" id="PTHR30121:SF6">
    <property type="entry name" value="SLR6007 PROTEIN"/>
    <property type="match status" value="1"/>
</dbReference>
<evidence type="ECO:0000256" key="1">
    <source>
        <dbReference type="SAM" id="MobiDB-lite"/>
    </source>
</evidence>
<feature type="compositionally biased region" description="Polar residues" evidence="1">
    <location>
        <begin position="1"/>
        <end position="11"/>
    </location>
</feature>
<dbReference type="AlphaFoldDB" id="A0A871BN57"/>
<feature type="domain" description="TraC-like" evidence="2">
    <location>
        <begin position="123"/>
        <end position="309"/>
    </location>
</feature>
<dbReference type="Pfam" id="PF26593">
    <property type="entry name" value="TraC-like"/>
    <property type="match status" value="1"/>
</dbReference>
<name>A0A871BN57_HALGI</name>
<dbReference type="RefSeq" id="WP_193494220.1">
    <property type="nucleotide sequence ID" value="NZ_CP063208.1"/>
</dbReference>
<dbReference type="GeneID" id="59461650"/>
<evidence type="ECO:0000259" key="2">
    <source>
        <dbReference type="Pfam" id="PF26593"/>
    </source>
</evidence>
<sequence>MTQNTQHTDAQIQKDPGQLVPPRVDTSIDITDHLSLRDLKTLAPAGVLTTAGVGGLFTGNPTIGTVGLGAGAVAGVGAIGMTVTNRWYNSPRERVSDWYSHIRSADKEDTALADVTGVVGVTDDGLVKMDDGRVVGLIRVEPQNAALLDGGEQNSLAASLSSAIDEQVRDIPFRIYSTTRDEKPGTVVAQRYEERALDPTTDADQSDVLLGTADWLTEGDIPNWDAREWKHYVAVDAAPSDVLGSADESLWEMVNPLVDTGVETVSDEQVWKKTNKRVQTVVDAINSVGALEAERVEAAEALSMARNYWGRTDKVGGPLVDDVLAGDTEAGRVVNPETFDEQRGWVDLGDEFVRTLWIAEYPTETESMWLSRLTSIRGIDVDLCVNADPVDKDAAIHELSQKIADVGSEGMDRQEDGDVTTMDVDDANDANVKIRKLLRDTPSQAWDVSTYVVVRADDEAALNTADETLSVVESFDGAKHAALDEAEQDVRDLLTTTPANVTPIAPSLVQGTLLRAASPLTTDVWNDETPADKSRRVPGAVIGSMFPFCGVSIQEESGMDWGRNEQNGSLLRLSPFERGGAPHQLTIGQTRAGKTYSASKAAMRWWLERDDRTLITIDTQQGFDGVTRLCNGEHIEVDASQSVNPLRITAPSDDPQDCAREFRMTVEETVAFLTNLLRSDGVEDADEFAPILSQATESTLARAGIDAHQPESFDNGNPDLSDFIDTLVDMNESPEKYTWSDDGHEVESHKTQVGELLTKLRSFQEGGKYEALVGEDEIDIVNDNVGMAYLDLHSLSGSDDAEKSAMLMLMLSQVREKIKAAPGETVLMLDEAHVLLDNPRTANWLQKAAREFARYDASLWFLSQSPKDFVSADSETDARDTIRGQCGMVHIFRTPAVDDAVLAEFGLNQTQREFVREKAVRGKSGRGYSECLIYAEDIAGWIPTYVETSPAEDAVLSWSRDDGDESLADHREQDRVVAAAGGDD</sequence>